<evidence type="ECO:0000259" key="5">
    <source>
        <dbReference type="Pfam" id="PF00171"/>
    </source>
</evidence>
<dbReference type="GO" id="GO:0005737">
    <property type="term" value="C:cytoplasm"/>
    <property type="evidence" value="ECO:0007669"/>
    <property type="project" value="TreeGrafter"/>
</dbReference>
<protein>
    <recommendedName>
        <fullName evidence="5">Aldehyde dehydrogenase domain-containing protein</fullName>
    </recommendedName>
</protein>
<dbReference type="Pfam" id="PF00171">
    <property type="entry name" value="Aldedh"/>
    <property type="match status" value="1"/>
</dbReference>
<comment type="similarity">
    <text evidence="1 4">Belongs to the aldehyde dehydrogenase family.</text>
</comment>
<dbReference type="PANTHER" id="PTHR43570">
    <property type="entry name" value="ALDEHYDE DEHYDROGENASE"/>
    <property type="match status" value="1"/>
</dbReference>
<evidence type="ECO:0000313" key="7">
    <source>
        <dbReference type="Proteomes" id="UP001159042"/>
    </source>
</evidence>
<dbReference type="InterPro" id="IPR016162">
    <property type="entry name" value="Ald_DH_N"/>
</dbReference>
<keyword evidence="2 4" id="KW-0560">Oxidoreductase</keyword>
<dbReference type="Gene3D" id="3.40.309.10">
    <property type="entry name" value="Aldehyde Dehydrogenase, Chain A, domain 2"/>
    <property type="match status" value="1"/>
</dbReference>
<evidence type="ECO:0000256" key="4">
    <source>
        <dbReference type="RuleBase" id="RU003345"/>
    </source>
</evidence>
<dbReference type="InterPro" id="IPR016161">
    <property type="entry name" value="Ald_DH/histidinol_DH"/>
</dbReference>
<reference evidence="6 7" key="1">
    <citation type="journal article" date="2023" name="Insect Mol. Biol.">
        <title>Genome sequencing provides insights into the evolution of gene families encoding plant cell wall-degrading enzymes in longhorned beetles.</title>
        <authorList>
            <person name="Shin N.R."/>
            <person name="Okamura Y."/>
            <person name="Kirsch R."/>
            <person name="Pauchet Y."/>
        </authorList>
    </citation>
    <scope>NUCLEOTIDE SEQUENCE [LARGE SCALE GENOMIC DNA]</scope>
    <source>
        <strain evidence="6">EAD_L_NR</strain>
    </source>
</reference>
<dbReference type="EMBL" id="JANEYG010000039">
    <property type="protein sequence ID" value="KAJ8916843.1"/>
    <property type="molecule type" value="Genomic_DNA"/>
</dbReference>
<sequence>MNSELVLPRVKLSNSHSVSVIDIEDDALPRKTADIVSDLRRVFKSNKTRPYSFRLAQLKNLVRFLQVEEEAICNALHQDLKKSKFEALCHDIEFALKDAKEVLRNLKKWMKPERPKKTVANFFDDLYIYNDPYGVVLLISPWNFPVQLLIIPLIGAIAAGNCVVIKPSELAPATAQLFANLLPNYIDPQCYPVVLGGVEVTTELLQQRFDYIFFTGSPQVGKIVHLAANKYLTPTTLELGGKSPVYIDSTADMDITAKRIMWGKIQNAGQVCVSPDYVLCTKKVQEKFVFYAAKALQQFF</sequence>
<feature type="active site" evidence="3">
    <location>
        <position position="238"/>
    </location>
</feature>
<dbReference type="PANTHER" id="PTHR43570:SF16">
    <property type="entry name" value="ALDEHYDE DEHYDROGENASE TYPE III, ISOFORM Q"/>
    <property type="match status" value="1"/>
</dbReference>
<evidence type="ECO:0000256" key="3">
    <source>
        <dbReference type="PROSITE-ProRule" id="PRU10007"/>
    </source>
</evidence>
<proteinExistence type="inferred from homology"/>
<feature type="domain" description="Aldehyde dehydrogenase" evidence="5">
    <location>
        <begin position="34"/>
        <end position="298"/>
    </location>
</feature>
<dbReference type="InterPro" id="IPR012394">
    <property type="entry name" value="Aldehyde_DH_NAD(P)"/>
</dbReference>
<dbReference type="GO" id="GO:0006081">
    <property type="term" value="P:aldehyde metabolic process"/>
    <property type="evidence" value="ECO:0007669"/>
    <property type="project" value="InterPro"/>
</dbReference>
<evidence type="ECO:0000256" key="1">
    <source>
        <dbReference type="ARBA" id="ARBA00009986"/>
    </source>
</evidence>
<dbReference type="AlphaFoldDB" id="A0AAV8VRB3"/>
<comment type="caution">
    <text evidence="6">The sequence shown here is derived from an EMBL/GenBank/DDBJ whole genome shotgun (WGS) entry which is preliminary data.</text>
</comment>
<dbReference type="SUPFAM" id="SSF53720">
    <property type="entry name" value="ALDH-like"/>
    <property type="match status" value="1"/>
</dbReference>
<evidence type="ECO:0000256" key="2">
    <source>
        <dbReference type="ARBA" id="ARBA00023002"/>
    </source>
</evidence>
<dbReference type="Proteomes" id="UP001159042">
    <property type="component" value="Unassembled WGS sequence"/>
</dbReference>
<gene>
    <name evidence="6" type="ORF">NQ315_005850</name>
</gene>
<accession>A0AAV8VRB3</accession>
<dbReference type="PROSITE" id="PS00687">
    <property type="entry name" value="ALDEHYDE_DEHYDR_GLU"/>
    <property type="match status" value="1"/>
</dbReference>
<evidence type="ECO:0000313" key="6">
    <source>
        <dbReference type="EMBL" id="KAJ8916843.1"/>
    </source>
</evidence>
<organism evidence="6 7">
    <name type="scientific">Exocentrus adspersus</name>
    <dbReference type="NCBI Taxonomy" id="1586481"/>
    <lineage>
        <taxon>Eukaryota</taxon>
        <taxon>Metazoa</taxon>
        <taxon>Ecdysozoa</taxon>
        <taxon>Arthropoda</taxon>
        <taxon>Hexapoda</taxon>
        <taxon>Insecta</taxon>
        <taxon>Pterygota</taxon>
        <taxon>Neoptera</taxon>
        <taxon>Endopterygota</taxon>
        <taxon>Coleoptera</taxon>
        <taxon>Polyphaga</taxon>
        <taxon>Cucujiformia</taxon>
        <taxon>Chrysomeloidea</taxon>
        <taxon>Cerambycidae</taxon>
        <taxon>Lamiinae</taxon>
        <taxon>Acanthocinini</taxon>
        <taxon>Exocentrus</taxon>
    </lineage>
</organism>
<dbReference type="InterPro" id="IPR015590">
    <property type="entry name" value="Aldehyde_DH_dom"/>
</dbReference>
<dbReference type="InterPro" id="IPR016163">
    <property type="entry name" value="Ald_DH_C"/>
</dbReference>
<dbReference type="GO" id="GO:0004029">
    <property type="term" value="F:aldehyde dehydrogenase (NAD+) activity"/>
    <property type="evidence" value="ECO:0007669"/>
    <property type="project" value="TreeGrafter"/>
</dbReference>
<dbReference type="Gene3D" id="3.40.605.10">
    <property type="entry name" value="Aldehyde Dehydrogenase, Chain A, domain 1"/>
    <property type="match status" value="1"/>
</dbReference>
<dbReference type="FunFam" id="3.40.605.10:FF:000004">
    <property type="entry name" value="Aldehyde dehydrogenase"/>
    <property type="match status" value="1"/>
</dbReference>
<dbReference type="InterPro" id="IPR029510">
    <property type="entry name" value="Ald_DH_CS_GLU"/>
</dbReference>
<keyword evidence="7" id="KW-1185">Reference proteome</keyword>
<name>A0AAV8VRB3_9CUCU</name>